<dbReference type="Gene3D" id="3.30.160.60">
    <property type="entry name" value="Classic Zinc Finger"/>
    <property type="match status" value="5"/>
</dbReference>
<feature type="domain" description="C2H2-type" evidence="7">
    <location>
        <begin position="197"/>
        <end position="224"/>
    </location>
</feature>
<evidence type="ECO:0000256" key="2">
    <source>
        <dbReference type="ARBA" id="ARBA00022737"/>
    </source>
</evidence>
<feature type="binding site" evidence="6">
    <location>
        <position position="9"/>
    </location>
    <ligand>
        <name>Zn(2+)</name>
        <dbReference type="ChEBI" id="CHEBI:29105"/>
    </ligand>
</feature>
<dbReference type="PROSITE" id="PS51915">
    <property type="entry name" value="ZAD"/>
    <property type="match status" value="1"/>
</dbReference>
<reference evidence="9" key="1">
    <citation type="submission" date="2022-03" db="EMBL/GenBank/DDBJ databases">
        <authorList>
            <person name="Tunstrom K."/>
        </authorList>
    </citation>
    <scope>NUCLEOTIDE SEQUENCE</scope>
</reference>
<dbReference type="SMART" id="SM00355">
    <property type="entry name" value="ZnF_C2H2"/>
    <property type="match status" value="9"/>
</dbReference>
<feature type="binding site" evidence="6">
    <location>
        <position position="6"/>
    </location>
    <ligand>
        <name>Zn(2+)</name>
        <dbReference type="ChEBI" id="CHEBI:29105"/>
    </ligand>
</feature>
<evidence type="ECO:0000313" key="10">
    <source>
        <dbReference type="Proteomes" id="UP001153954"/>
    </source>
</evidence>
<dbReference type="InterPro" id="IPR012934">
    <property type="entry name" value="Znf_AD"/>
</dbReference>
<gene>
    <name evidence="9" type="ORF">EEDITHA_LOCUS15547</name>
</gene>
<keyword evidence="1 6" id="KW-0479">Metal-binding</keyword>
<evidence type="ECO:0000259" key="8">
    <source>
        <dbReference type="PROSITE" id="PS51915"/>
    </source>
</evidence>
<dbReference type="GO" id="GO:0008270">
    <property type="term" value="F:zinc ion binding"/>
    <property type="evidence" value="ECO:0007669"/>
    <property type="project" value="UniProtKB-UniRule"/>
</dbReference>
<proteinExistence type="predicted"/>
<dbReference type="Pfam" id="PF13894">
    <property type="entry name" value="zf-C2H2_4"/>
    <property type="match status" value="2"/>
</dbReference>
<sequence>MKKYKCQCCLTDIIYNNKNTDYYFRQKVYSELINETFNISIISEISQICNQCLNKLQEAAEFKGMILKAQDELKNIICDMQKNQIINDIKNNENIKIDEKLWEIDKESTISNEDSIESIHQITNLSMVDEQHKIKSLKEKSIKQLKTSSNKSVKPKDSIPTLPVEKSIKIQKAIREDSMKLLKYSNMCLFKSLKTKFQCYNCKEAFINMQDLRSHTKIHFNPNDRRLKVNLKGNSSKNVDISSLSCKLCSQACDDLKILREHLENKHSIKFTTNDHMFIPYKLDNGYQCMTCGENFNTFVRLSTHMNTHSTNNVCEICGLFFINRLSLRTHLQSIHKEKKCTICMAIFEKSYAKTKHMRTVHNIGAVKRYCPLCGKIFKHSYMLLEHGIKEHGVKRQISSCVDCNKTFLSPQNLRVHMRSVHFKERNYPCNVCGMRFFTKADEKRHGRRHNDVKLFSCNYCEGRFKSKDSWRRHLKRIHDKLIVD</sequence>
<dbReference type="AlphaFoldDB" id="A0AAU9UNY7"/>
<keyword evidence="3 5" id="KW-0863">Zinc-finger</keyword>
<dbReference type="PANTHER" id="PTHR24379:SF121">
    <property type="entry name" value="C2H2-TYPE DOMAIN-CONTAINING PROTEIN"/>
    <property type="match status" value="1"/>
</dbReference>
<evidence type="ECO:0000256" key="3">
    <source>
        <dbReference type="ARBA" id="ARBA00022771"/>
    </source>
</evidence>
<feature type="domain" description="C2H2-type" evidence="7">
    <location>
        <begin position="369"/>
        <end position="397"/>
    </location>
</feature>
<dbReference type="PROSITE" id="PS00028">
    <property type="entry name" value="ZINC_FINGER_C2H2_1"/>
    <property type="match status" value="9"/>
</dbReference>
<keyword evidence="2" id="KW-0677">Repeat</keyword>
<organism evidence="9 10">
    <name type="scientific">Euphydryas editha</name>
    <name type="common">Edith's checkerspot</name>
    <dbReference type="NCBI Taxonomy" id="104508"/>
    <lineage>
        <taxon>Eukaryota</taxon>
        <taxon>Metazoa</taxon>
        <taxon>Ecdysozoa</taxon>
        <taxon>Arthropoda</taxon>
        <taxon>Hexapoda</taxon>
        <taxon>Insecta</taxon>
        <taxon>Pterygota</taxon>
        <taxon>Neoptera</taxon>
        <taxon>Endopterygota</taxon>
        <taxon>Lepidoptera</taxon>
        <taxon>Glossata</taxon>
        <taxon>Ditrysia</taxon>
        <taxon>Papilionoidea</taxon>
        <taxon>Nymphalidae</taxon>
        <taxon>Nymphalinae</taxon>
        <taxon>Euphydryas</taxon>
    </lineage>
</organism>
<comment type="caution">
    <text evidence="9">The sequence shown here is derived from an EMBL/GenBank/DDBJ whole genome shotgun (WGS) entry which is preliminary data.</text>
</comment>
<evidence type="ECO:0000256" key="4">
    <source>
        <dbReference type="ARBA" id="ARBA00022833"/>
    </source>
</evidence>
<feature type="binding site" evidence="6">
    <location>
        <position position="52"/>
    </location>
    <ligand>
        <name>Zn(2+)</name>
        <dbReference type="ChEBI" id="CHEBI:29105"/>
    </ligand>
</feature>
<dbReference type="PANTHER" id="PTHR24379">
    <property type="entry name" value="KRAB AND ZINC FINGER DOMAIN-CONTAINING"/>
    <property type="match status" value="1"/>
</dbReference>
<evidence type="ECO:0000256" key="1">
    <source>
        <dbReference type="ARBA" id="ARBA00022723"/>
    </source>
</evidence>
<evidence type="ECO:0000313" key="9">
    <source>
        <dbReference type="EMBL" id="CAH2100721.1"/>
    </source>
</evidence>
<dbReference type="Pfam" id="PF00096">
    <property type="entry name" value="zf-C2H2"/>
    <property type="match status" value="4"/>
</dbReference>
<feature type="domain" description="C2H2-type" evidence="7">
    <location>
        <begin position="456"/>
        <end position="479"/>
    </location>
</feature>
<feature type="binding site" evidence="6">
    <location>
        <position position="49"/>
    </location>
    <ligand>
        <name>Zn(2+)</name>
        <dbReference type="ChEBI" id="CHEBI:29105"/>
    </ligand>
</feature>
<evidence type="ECO:0000256" key="5">
    <source>
        <dbReference type="PROSITE-ProRule" id="PRU00042"/>
    </source>
</evidence>
<dbReference type="InterPro" id="IPR013087">
    <property type="entry name" value="Znf_C2H2_type"/>
</dbReference>
<dbReference type="SMART" id="SM00868">
    <property type="entry name" value="zf-AD"/>
    <property type="match status" value="1"/>
</dbReference>
<evidence type="ECO:0000256" key="6">
    <source>
        <dbReference type="PROSITE-ProRule" id="PRU01263"/>
    </source>
</evidence>
<protein>
    <submittedName>
        <fullName evidence="9">Uncharacterized protein</fullName>
    </submittedName>
</protein>
<dbReference type="EMBL" id="CAKOGL010000023">
    <property type="protein sequence ID" value="CAH2100721.1"/>
    <property type="molecule type" value="Genomic_DNA"/>
</dbReference>
<feature type="domain" description="C2H2-type" evidence="7">
    <location>
        <begin position="287"/>
        <end position="314"/>
    </location>
</feature>
<keyword evidence="4 6" id="KW-0862">Zinc</keyword>
<name>A0AAU9UNY7_EUPED</name>
<feature type="domain" description="C2H2-type" evidence="7">
    <location>
        <begin position="428"/>
        <end position="455"/>
    </location>
</feature>
<dbReference type="InterPro" id="IPR036236">
    <property type="entry name" value="Znf_C2H2_sf"/>
</dbReference>
<accession>A0AAU9UNY7</accession>
<feature type="domain" description="C2H2-type" evidence="7">
    <location>
        <begin position="313"/>
        <end position="341"/>
    </location>
</feature>
<dbReference type="SUPFAM" id="SSF57667">
    <property type="entry name" value="beta-beta-alpha zinc fingers"/>
    <property type="match status" value="3"/>
</dbReference>
<dbReference type="PROSITE" id="PS50157">
    <property type="entry name" value="ZINC_FINGER_C2H2_2"/>
    <property type="match status" value="7"/>
</dbReference>
<feature type="domain" description="C2H2-type" evidence="7">
    <location>
        <begin position="399"/>
        <end position="427"/>
    </location>
</feature>
<dbReference type="GO" id="GO:0005634">
    <property type="term" value="C:nucleus"/>
    <property type="evidence" value="ECO:0007669"/>
    <property type="project" value="InterPro"/>
</dbReference>
<keyword evidence="10" id="KW-1185">Reference proteome</keyword>
<evidence type="ECO:0000259" key="7">
    <source>
        <dbReference type="PROSITE" id="PS50157"/>
    </source>
</evidence>
<dbReference type="Proteomes" id="UP001153954">
    <property type="component" value="Unassembled WGS sequence"/>
</dbReference>
<feature type="domain" description="ZAD" evidence="8">
    <location>
        <begin position="4"/>
        <end position="76"/>
    </location>
</feature>